<keyword evidence="2" id="KW-0349">Heme</keyword>
<evidence type="ECO:0000313" key="3">
    <source>
        <dbReference type="EMBL" id="AEG50830.1"/>
    </source>
</evidence>
<dbReference type="GO" id="GO:0004497">
    <property type="term" value="F:monooxygenase activity"/>
    <property type="evidence" value="ECO:0007669"/>
    <property type="project" value="UniProtKB-KW"/>
</dbReference>
<keyword evidence="2 3" id="KW-0560">Oxidoreductase</keyword>
<keyword evidence="3" id="KW-0575">Peroxidase</keyword>
<dbReference type="InterPro" id="IPR017972">
    <property type="entry name" value="Cyt_P450_CS"/>
</dbReference>
<keyword evidence="2" id="KW-0408">Iron</keyword>
<keyword evidence="4" id="KW-1185">Reference proteome</keyword>
<dbReference type="AlphaFoldDB" id="F6F318"/>
<keyword evidence="2" id="KW-0503">Monooxygenase</keyword>
<gene>
    <name evidence="3" type="ORF">Sphch_3219</name>
</gene>
<dbReference type="PANTHER" id="PTHR46696:SF1">
    <property type="entry name" value="CYTOCHROME P450 YJIB-RELATED"/>
    <property type="match status" value="1"/>
</dbReference>
<dbReference type="RefSeq" id="WP_013849060.1">
    <property type="nucleotide sequence ID" value="NC_015594.1"/>
</dbReference>
<dbReference type="PROSITE" id="PS00086">
    <property type="entry name" value="CYTOCHROME_P450"/>
    <property type="match status" value="1"/>
</dbReference>
<dbReference type="InterPro" id="IPR001128">
    <property type="entry name" value="Cyt_P450"/>
</dbReference>
<dbReference type="InterPro" id="IPR002397">
    <property type="entry name" value="Cyt_P450_B"/>
</dbReference>
<dbReference type="GO" id="GO:0140825">
    <property type="term" value="F:lactoperoxidase activity"/>
    <property type="evidence" value="ECO:0007669"/>
    <property type="project" value="UniProtKB-EC"/>
</dbReference>
<dbReference type="Gene3D" id="1.10.630.10">
    <property type="entry name" value="Cytochrome P450"/>
    <property type="match status" value="1"/>
</dbReference>
<accession>F6F318</accession>
<organism evidence="3 4">
    <name type="scientific">Sphingobium chlorophenolicum L-1</name>
    <dbReference type="NCBI Taxonomy" id="690566"/>
    <lineage>
        <taxon>Bacteria</taxon>
        <taxon>Pseudomonadati</taxon>
        <taxon>Pseudomonadota</taxon>
        <taxon>Alphaproteobacteria</taxon>
        <taxon>Sphingomonadales</taxon>
        <taxon>Sphingomonadaceae</taxon>
        <taxon>Sphingobium</taxon>
    </lineage>
</organism>
<dbReference type="KEGG" id="sch:Sphch_3219"/>
<dbReference type="STRING" id="690566.Sphch_3219"/>
<protein>
    <submittedName>
        <fullName evidence="3">Peroxidase</fullName>
        <ecNumber evidence="3">1.11.1.7</ecNumber>
    </submittedName>
</protein>
<dbReference type="InterPro" id="IPR036396">
    <property type="entry name" value="Cyt_P450_sf"/>
</dbReference>
<dbReference type="EMBL" id="CP002799">
    <property type="protein sequence ID" value="AEG50830.1"/>
    <property type="molecule type" value="Genomic_DNA"/>
</dbReference>
<dbReference type="HOGENOM" id="CLU_033716_0_2_5"/>
<dbReference type="GO" id="GO:0005506">
    <property type="term" value="F:iron ion binding"/>
    <property type="evidence" value="ECO:0007669"/>
    <property type="project" value="InterPro"/>
</dbReference>
<dbReference type="Proteomes" id="UP000007150">
    <property type="component" value="Chromosome 2"/>
</dbReference>
<keyword evidence="2" id="KW-0479">Metal-binding</keyword>
<comment type="similarity">
    <text evidence="1 2">Belongs to the cytochrome P450 family.</text>
</comment>
<dbReference type="GO" id="GO:0016705">
    <property type="term" value="F:oxidoreductase activity, acting on paired donors, with incorporation or reduction of molecular oxygen"/>
    <property type="evidence" value="ECO:0007669"/>
    <property type="project" value="InterPro"/>
</dbReference>
<dbReference type="PANTHER" id="PTHR46696">
    <property type="entry name" value="P450, PUTATIVE (EUROFUNG)-RELATED"/>
    <property type="match status" value="1"/>
</dbReference>
<dbReference type="PRINTS" id="PR00359">
    <property type="entry name" value="BP450"/>
</dbReference>
<evidence type="ECO:0000256" key="2">
    <source>
        <dbReference type="RuleBase" id="RU000461"/>
    </source>
</evidence>
<dbReference type="Pfam" id="PF00067">
    <property type="entry name" value="p450"/>
    <property type="match status" value="1"/>
</dbReference>
<sequence>MTAQLGRCPIAPFSSDALLSRELAVSPHTALRTLQEEGAVHQVEDLPWYLVTRFQDCSQVLLNSGDFSSEHREFGPALARIGLTPSPEIHARMLEIGGARAAMFDIVLHRDAPAHTRQRRLLNKALTAKFGQWDAFIAERTSRLLDALPEDRPFDWIDALAAPLPIAVISDILGMPDRDHARVKQWSDHSSAVSGRRAGDQDWLNMATAMAEQRNFFATELKKRLDRPTGDLVSALAAATLQGADAETGDAPLTFDEAVEMLVLVLIGGNETTTQLLGGLAYIVASEPDLLDRIRADAALINPVVEEALRITTPITTMMRFCVNDAEVGGVKIPKGAIVSVCFNQANRDPAMFADPACFDPGRANVRRHLAFSTGIHLCPGAPLARAEARMTLRLLAERFSKLSLSGDSPVRYEMASLAVRGMTGLDLRATRITLG</sequence>
<dbReference type="SUPFAM" id="SSF48264">
    <property type="entry name" value="Cytochrome P450"/>
    <property type="match status" value="1"/>
</dbReference>
<evidence type="ECO:0000256" key="1">
    <source>
        <dbReference type="ARBA" id="ARBA00010617"/>
    </source>
</evidence>
<evidence type="ECO:0000313" key="4">
    <source>
        <dbReference type="Proteomes" id="UP000007150"/>
    </source>
</evidence>
<name>F6F318_SPHCR</name>
<reference evidence="3 4" key="1">
    <citation type="submission" date="2011-05" db="EMBL/GenBank/DDBJ databases">
        <title>Complete sequence of chromosome 2 of Sphingobium chlorophenolicum L-1.</title>
        <authorList>
            <consortium name="US DOE Joint Genome Institute"/>
            <person name="Lucas S."/>
            <person name="Han J."/>
            <person name="Lapidus A."/>
            <person name="Cheng J.-F."/>
            <person name="Goodwin L."/>
            <person name="Pitluck S."/>
            <person name="Peters L."/>
            <person name="Daligault H."/>
            <person name="Han C."/>
            <person name="Tapia R."/>
            <person name="Land M."/>
            <person name="Hauser L."/>
            <person name="Kyrpides N."/>
            <person name="Ivanova N."/>
            <person name="Pagani I."/>
            <person name="Turner P."/>
            <person name="Copley S."/>
            <person name="Woyke T."/>
        </authorList>
    </citation>
    <scope>NUCLEOTIDE SEQUENCE [LARGE SCALE GENOMIC DNA]</scope>
    <source>
        <strain evidence="3 4">L-1</strain>
    </source>
</reference>
<dbReference type="EC" id="1.11.1.7" evidence="3"/>
<proteinExistence type="inferred from homology"/>
<dbReference type="GO" id="GO:0020037">
    <property type="term" value="F:heme binding"/>
    <property type="evidence" value="ECO:0007669"/>
    <property type="project" value="InterPro"/>
</dbReference>